<reference evidence="4" key="1">
    <citation type="submission" date="2023-08" db="EMBL/GenBank/DDBJ databases">
        <authorList>
            <person name="Audoor S."/>
            <person name="Bilcke G."/>
        </authorList>
    </citation>
    <scope>NUCLEOTIDE SEQUENCE</scope>
</reference>
<dbReference type="GO" id="GO:0005524">
    <property type="term" value="F:ATP binding"/>
    <property type="evidence" value="ECO:0007669"/>
    <property type="project" value="InterPro"/>
</dbReference>
<accession>A0AAD2G7R4</accession>
<feature type="compositionally biased region" description="Basic and acidic residues" evidence="1">
    <location>
        <begin position="394"/>
        <end position="413"/>
    </location>
</feature>
<keyword evidence="2" id="KW-0812">Transmembrane</keyword>
<feature type="compositionally biased region" description="Basic residues" evidence="1">
    <location>
        <begin position="384"/>
        <end position="393"/>
    </location>
</feature>
<sequence>MTNDSPSLYDEQDNSDNDRDIYSSESSSSYDSESDDSSSSSSSSSGHHPGADGDTDNSNNRISPSLLVSYHHHHDHSRSSTIPINATMRRRRGSQHALQSSSQRDNRNEADLENFYSPAKRRRGSANKKKKKNRYLLVRIYDIWCRLSSYFLILAIIIWVLVQIYGMLVHGPQESGMFAATTRPRNTIRLSPQEFWHRFDDRDEDEEAPANWLGFTQKEKNKKQSNKEVIPDGCELQEWQQVGHPNCMELHQLDLPLLLNDAFSSRDNNTNNTTLRQGGKYLSSGMWRDVFRLPAVMGGNKNVTEQHHHHDDHHYDHDAVVLKMMKSEHDVDDRNLERHKREAIVMDVLTKSPNIVNLFAYCGNSILTEYLAMDLEAYLRPRSRRKRRKKVRRGQKEEESLTEHQAPRVTTPEERLDLALQTAKALQVLHEYDIIHADLQSKQFLVDFDDDNSTTRVTIKLNDFNRCRFLPREQNNSSLPMNSSVVVPPFPPPPPICPIMIPTAPGLARSPEEYEMQPLTTQLDVYSLANVWYQILTGSSPWVDQANTNVVKNLILDGKKPPLPVDQTNNNTTTDSVVADWLYSAYEIDPNQRATAKDLVQGLEHLLP</sequence>
<comment type="caution">
    <text evidence="4">The sequence shown here is derived from an EMBL/GenBank/DDBJ whole genome shotgun (WGS) entry which is preliminary data.</text>
</comment>
<dbReference type="PROSITE" id="PS50011">
    <property type="entry name" value="PROTEIN_KINASE_DOM"/>
    <property type="match status" value="1"/>
</dbReference>
<dbReference type="GO" id="GO:0004674">
    <property type="term" value="F:protein serine/threonine kinase activity"/>
    <property type="evidence" value="ECO:0007669"/>
    <property type="project" value="TreeGrafter"/>
</dbReference>
<gene>
    <name evidence="4" type="ORF">CYCCA115_LOCUS21427</name>
</gene>
<proteinExistence type="predicted"/>
<dbReference type="InterPro" id="IPR051681">
    <property type="entry name" value="Ser/Thr_Kinases-Pseudokinases"/>
</dbReference>
<evidence type="ECO:0000313" key="4">
    <source>
        <dbReference type="EMBL" id="CAJ1965836.1"/>
    </source>
</evidence>
<feature type="region of interest" description="Disordered" evidence="1">
    <location>
        <begin position="1"/>
        <end position="128"/>
    </location>
</feature>
<dbReference type="InterPro" id="IPR000719">
    <property type="entry name" value="Prot_kinase_dom"/>
</dbReference>
<keyword evidence="5" id="KW-1185">Reference proteome</keyword>
<feature type="compositionally biased region" description="Low complexity" evidence="1">
    <location>
        <begin position="23"/>
        <end position="45"/>
    </location>
</feature>
<dbReference type="PANTHER" id="PTHR44329:SF214">
    <property type="entry name" value="PROTEIN KINASE DOMAIN-CONTAINING PROTEIN"/>
    <property type="match status" value="1"/>
</dbReference>
<dbReference type="Gene3D" id="1.10.510.10">
    <property type="entry name" value="Transferase(Phosphotransferase) domain 1"/>
    <property type="match status" value="1"/>
</dbReference>
<dbReference type="SUPFAM" id="SSF56112">
    <property type="entry name" value="Protein kinase-like (PK-like)"/>
    <property type="match status" value="1"/>
</dbReference>
<keyword evidence="2" id="KW-0472">Membrane</keyword>
<evidence type="ECO:0000256" key="1">
    <source>
        <dbReference type="SAM" id="MobiDB-lite"/>
    </source>
</evidence>
<evidence type="ECO:0000259" key="3">
    <source>
        <dbReference type="PROSITE" id="PS50011"/>
    </source>
</evidence>
<feature type="transmembrane region" description="Helical" evidence="2">
    <location>
        <begin position="149"/>
        <end position="168"/>
    </location>
</feature>
<dbReference type="Pfam" id="PF00069">
    <property type="entry name" value="Pkinase"/>
    <property type="match status" value="1"/>
</dbReference>
<organism evidence="4 5">
    <name type="scientific">Cylindrotheca closterium</name>
    <dbReference type="NCBI Taxonomy" id="2856"/>
    <lineage>
        <taxon>Eukaryota</taxon>
        <taxon>Sar</taxon>
        <taxon>Stramenopiles</taxon>
        <taxon>Ochrophyta</taxon>
        <taxon>Bacillariophyta</taxon>
        <taxon>Bacillariophyceae</taxon>
        <taxon>Bacillariophycidae</taxon>
        <taxon>Bacillariales</taxon>
        <taxon>Bacillariaceae</taxon>
        <taxon>Cylindrotheca</taxon>
    </lineage>
</organism>
<feature type="region of interest" description="Disordered" evidence="1">
    <location>
        <begin position="384"/>
        <end position="413"/>
    </location>
</feature>
<evidence type="ECO:0000313" key="5">
    <source>
        <dbReference type="Proteomes" id="UP001295423"/>
    </source>
</evidence>
<dbReference type="PANTHER" id="PTHR44329">
    <property type="entry name" value="SERINE/THREONINE-PROTEIN KINASE TNNI3K-RELATED"/>
    <property type="match status" value="1"/>
</dbReference>
<protein>
    <recommendedName>
        <fullName evidence="3">Protein kinase domain-containing protein</fullName>
    </recommendedName>
</protein>
<name>A0AAD2G7R4_9STRA</name>
<evidence type="ECO:0000256" key="2">
    <source>
        <dbReference type="SAM" id="Phobius"/>
    </source>
</evidence>
<dbReference type="AlphaFoldDB" id="A0AAD2G7R4"/>
<dbReference type="InterPro" id="IPR011009">
    <property type="entry name" value="Kinase-like_dom_sf"/>
</dbReference>
<keyword evidence="2" id="KW-1133">Transmembrane helix</keyword>
<feature type="domain" description="Protein kinase" evidence="3">
    <location>
        <begin position="276"/>
        <end position="607"/>
    </location>
</feature>
<feature type="compositionally biased region" description="Basic residues" evidence="1">
    <location>
        <begin position="119"/>
        <end position="128"/>
    </location>
</feature>
<dbReference type="EMBL" id="CAKOGP040002225">
    <property type="protein sequence ID" value="CAJ1965836.1"/>
    <property type="molecule type" value="Genomic_DNA"/>
</dbReference>
<dbReference type="Proteomes" id="UP001295423">
    <property type="component" value="Unassembled WGS sequence"/>
</dbReference>